<evidence type="ECO:0000256" key="1">
    <source>
        <dbReference type="SAM" id="MobiDB-lite"/>
    </source>
</evidence>
<feature type="compositionally biased region" description="Basic and acidic residues" evidence="1">
    <location>
        <begin position="86"/>
        <end position="97"/>
    </location>
</feature>
<reference evidence="2 3" key="1">
    <citation type="submission" date="2024-02" db="EMBL/GenBank/DDBJ databases">
        <title>De novo assembly and annotation of 12 fungi associated with fruit tree decline syndrome in Ontario, Canada.</title>
        <authorList>
            <person name="Sulman M."/>
            <person name="Ellouze W."/>
            <person name="Ilyukhin E."/>
        </authorList>
    </citation>
    <scope>NUCLEOTIDE SEQUENCE [LARGE SCALE GENOMIC DNA]</scope>
    <source>
        <strain evidence="2 3">M97-236</strain>
    </source>
</reference>
<evidence type="ECO:0000313" key="2">
    <source>
        <dbReference type="EMBL" id="KAL1609383.1"/>
    </source>
</evidence>
<gene>
    <name evidence="2" type="ORF">SLS59_001749</name>
</gene>
<accession>A0ABR3RY85</accession>
<evidence type="ECO:0000313" key="3">
    <source>
        <dbReference type="Proteomes" id="UP001521222"/>
    </source>
</evidence>
<feature type="region of interest" description="Disordered" evidence="1">
    <location>
        <begin position="1"/>
        <end position="66"/>
    </location>
</feature>
<feature type="compositionally biased region" description="Polar residues" evidence="1">
    <location>
        <begin position="1"/>
        <end position="13"/>
    </location>
</feature>
<protein>
    <submittedName>
        <fullName evidence="2">Uncharacterized protein</fullName>
    </submittedName>
</protein>
<proteinExistence type="predicted"/>
<organism evidence="2 3">
    <name type="scientific">Nothophoma quercina</name>
    <dbReference type="NCBI Taxonomy" id="749835"/>
    <lineage>
        <taxon>Eukaryota</taxon>
        <taxon>Fungi</taxon>
        <taxon>Dikarya</taxon>
        <taxon>Ascomycota</taxon>
        <taxon>Pezizomycotina</taxon>
        <taxon>Dothideomycetes</taxon>
        <taxon>Pleosporomycetidae</taxon>
        <taxon>Pleosporales</taxon>
        <taxon>Pleosporineae</taxon>
        <taxon>Didymellaceae</taxon>
        <taxon>Nothophoma</taxon>
    </lineage>
</organism>
<dbReference type="Proteomes" id="UP001521222">
    <property type="component" value="Unassembled WGS sequence"/>
</dbReference>
<sequence>MSESNNASVSYNMSGPCRNNPKKVTNDALAPTLTALNKQIGDRHRERKAAQTDEEARADAAKHTGYHQRIVKPVKYFKTEAKNEGMKEEVECKDEGIPGRNQASVQGG</sequence>
<keyword evidence="3" id="KW-1185">Reference proteome</keyword>
<name>A0ABR3RY85_9PLEO</name>
<feature type="compositionally biased region" description="Basic and acidic residues" evidence="1">
    <location>
        <begin position="40"/>
        <end position="62"/>
    </location>
</feature>
<dbReference type="EMBL" id="JAKIXB020000004">
    <property type="protein sequence ID" value="KAL1609383.1"/>
    <property type="molecule type" value="Genomic_DNA"/>
</dbReference>
<comment type="caution">
    <text evidence="2">The sequence shown here is derived from an EMBL/GenBank/DDBJ whole genome shotgun (WGS) entry which is preliminary data.</text>
</comment>
<feature type="region of interest" description="Disordered" evidence="1">
    <location>
        <begin position="86"/>
        <end position="108"/>
    </location>
</feature>